<dbReference type="InterPro" id="IPR050232">
    <property type="entry name" value="FBL13/AtMIF1-like"/>
</dbReference>
<comment type="caution">
    <text evidence="1">The sequence shown here is derived from an EMBL/GenBank/DDBJ whole genome shotgun (WGS) entry which is preliminary data.</text>
</comment>
<dbReference type="OrthoDB" id="1711336at2759"/>
<sequence length="378" mass="43474">MEVDDEGLPYNKSVLLSFVDRLLRVCKVRLVEKFSLRCDVSFIQGYWECHESWVEHVIKRRKAKEVEIYLAKYRGGAEVLCAQVFNSEALQVLKLISLNQCVLVDPDDANMSLPILKMLHIWVSPLHWYPQLFINFSLNTPRFGEAFLGFVMPCTAVYCYGFKYCLWAPNLKRLWLSSQIWEISADGFVIDAPVLEQFSIDDSCFQNHILEGMSCLAIAKVNVGVPCCQMIAHVPSYFDRADELLQGLASVKFLYEWLHNGFDLQRLDLFRDGFDNENLISATLLSKVDRLSLSIFYKAANYIRETFKWHLRGAAHPSRPFPESYHGLCPYFDNVVAEEAARDFRIPEITLNIFYAVVELGIMSEELAEHLKSPLEGL</sequence>
<dbReference type="AlphaFoldDB" id="A0A9Q1JS94"/>
<proteinExistence type="predicted"/>
<dbReference type="PANTHER" id="PTHR31900:SF30">
    <property type="entry name" value="SUPERFAMILY PROTEIN, PUTATIVE-RELATED"/>
    <property type="match status" value="1"/>
</dbReference>
<evidence type="ECO:0000313" key="1">
    <source>
        <dbReference type="EMBL" id="KAJ8430100.1"/>
    </source>
</evidence>
<reference evidence="1" key="1">
    <citation type="submission" date="2022-04" db="EMBL/GenBank/DDBJ databases">
        <title>Carnegiea gigantea Genome sequencing and assembly v2.</title>
        <authorList>
            <person name="Copetti D."/>
            <person name="Sanderson M.J."/>
            <person name="Burquez A."/>
            <person name="Wojciechowski M.F."/>
        </authorList>
    </citation>
    <scope>NUCLEOTIDE SEQUENCE</scope>
    <source>
        <strain evidence="1">SGP5-SGP5p</strain>
        <tissue evidence="1">Aerial part</tissue>
    </source>
</reference>
<dbReference type="PANTHER" id="PTHR31900">
    <property type="entry name" value="F-BOX/RNI SUPERFAMILY PROTEIN-RELATED"/>
    <property type="match status" value="1"/>
</dbReference>
<keyword evidence="2" id="KW-1185">Reference proteome</keyword>
<protein>
    <submittedName>
        <fullName evidence="1">Uncharacterized protein</fullName>
    </submittedName>
</protein>
<organism evidence="1 2">
    <name type="scientific">Carnegiea gigantea</name>
    <dbReference type="NCBI Taxonomy" id="171969"/>
    <lineage>
        <taxon>Eukaryota</taxon>
        <taxon>Viridiplantae</taxon>
        <taxon>Streptophyta</taxon>
        <taxon>Embryophyta</taxon>
        <taxon>Tracheophyta</taxon>
        <taxon>Spermatophyta</taxon>
        <taxon>Magnoliopsida</taxon>
        <taxon>eudicotyledons</taxon>
        <taxon>Gunneridae</taxon>
        <taxon>Pentapetalae</taxon>
        <taxon>Caryophyllales</taxon>
        <taxon>Cactineae</taxon>
        <taxon>Cactaceae</taxon>
        <taxon>Cactoideae</taxon>
        <taxon>Echinocereeae</taxon>
        <taxon>Carnegiea</taxon>
    </lineage>
</organism>
<evidence type="ECO:0000313" key="2">
    <source>
        <dbReference type="Proteomes" id="UP001153076"/>
    </source>
</evidence>
<name>A0A9Q1JS94_9CARY</name>
<accession>A0A9Q1JS94</accession>
<dbReference type="Proteomes" id="UP001153076">
    <property type="component" value="Unassembled WGS sequence"/>
</dbReference>
<gene>
    <name evidence="1" type="ORF">Cgig2_007164</name>
</gene>
<dbReference type="EMBL" id="JAKOGI010000823">
    <property type="protein sequence ID" value="KAJ8430100.1"/>
    <property type="molecule type" value="Genomic_DNA"/>
</dbReference>